<evidence type="ECO:0000256" key="3">
    <source>
        <dbReference type="ARBA" id="ARBA00024303"/>
    </source>
</evidence>
<dbReference type="GO" id="GO:0003746">
    <property type="term" value="F:translation elongation factor activity"/>
    <property type="evidence" value="ECO:0007669"/>
    <property type="project" value="UniProtKB-KW"/>
</dbReference>
<evidence type="ECO:0000313" key="9">
    <source>
        <dbReference type="Proteomes" id="UP000272412"/>
    </source>
</evidence>
<dbReference type="AlphaFoldDB" id="A0A3N4MMG5"/>
<evidence type="ECO:0000256" key="1">
    <source>
        <dbReference type="ARBA" id="ARBA00022676"/>
    </source>
</evidence>
<evidence type="ECO:0000256" key="4">
    <source>
        <dbReference type="ARBA" id="ARBA00024346"/>
    </source>
</evidence>
<evidence type="ECO:0000256" key="2">
    <source>
        <dbReference type="ARBA" id="ARBA00022679"/>
    </source>
</evidence>
<reference evidence="8 9" key="1">
    <citation type="submission" date="2018-11" db="EMBL/GenBank/DDBJ databases">
        <title>Neisseria weixii sp. nov. isolated from the rectal contents of plateau pika (Ochotona cruzoniae).</title>
        <authorList>
            <person name="Zhang G."/>
        </authorList>
    </citation>
    <scope>NUCLEOTIDE SEQUENCE [LARGE SCALE GENOMIC DNA]</scope>
    <source>
        <strain evidence="8 9">10009</strain>
    </source>
</reference>
<keyword evidence="8" id="KW-0251">Elongation factor</keyword>
<protein>
    <recommendedName>
        <fullName evidence="5">Protein-arginine rhamnosyltransferase</fullName>
    </recommendedName>
    <alternativeName>
        <fullName evidence="6">EF-P arginine rhamnosyltransferase</fullName>
    </alternativeName>
</protein>
<evidence type="ECO:0000256" key="5">
    <source>
        <dbReference type="ARBA" id="ARBA00024416"/>
    </source>
</evidence>
<dbReference type="EMBL" id="RPFL01000030">
    <property type="protein sequence ID" value="RPD84944.1"/>
    <property type="molecule type" value="Genomic_DNA"/>
</dbReference>
<comment type="catalytic activity">
    <reaction evidence="7">
        <text>dTDP-beta-L-rhamnose + L-arginyl-[protein] = N(omega)-(alpha-L-rhamnosyl)-L-arginyl-[protein] + dTDP + H(+)</text>
        <dbReference type="Rhea" id="RHEA:66692"/>
        <dbReference type="Rhea" id="RHEA-COMP:10532"/>
        <dbReference type="Rhea" id="RHEA-COMP:17096"/>
        <dbReference type="ChEBI" id="CHEBI:15378"/>
        <dbReference type="ChEBI" id="CHEBI:29965"/>
        <dbReference type="ChEBI" id="CHEBI:57510"/>
        <dbReference type="ChEBI" id="CHEBI:58369"/>
        <dbReference type="ChEBI" id="CHEBI:167445"/>
    </reaction>
    <physiologicalReaction direction="left-to-right" evidence="7">
        <dbReference type="Rhea" id="RHEA:66693"/>
    </physiologicalReaction>
</comment>
<dbReference type="PIRSF" id="PIRSF015557">
    <property type="entry name" value="UCP015557"/>
    <property type="match status" value="1"/>
</dbReference>
<dbReference type="OrthoDB" id="209085at2"/>
<comment type="similarity">
    <text evidence="4">Belongs to the glycosyltransferase 104 family.</text>
</comment>
<organism evidence="8 9">
    <name type="scientific">Neisseria weixii</name>
    <dbReference type="NCBI Taxonomy" id="1853276"/>
    <lineage>
        <taxon>Bacteria</taxon>
        <taxon>Pseudomonadati</taxon>
        <taxon>Pseudomonadota</taxon>
        <taxon>Betaproteobacteria</taxon>
        <taxon>Neisseriales</taxon>
        <taxon>Neisseriaceae</taxon>
        <taxon>Neisseria</taxon>
    </lineage>
</organism>
<name>A0A3N4MMG5_9NEIS</name>
<dbReference type="Pfam" id="PF10093">
    <property type="entry name" value="EarP"/>
    <property type="match status" value="1"/>
</dbReference>
<keyword evidence="9" id="KW-1185">Reference proteome</keyword>
<dbReference type="RefSeq" id="WP_123804856.1">
    <property type="nucleotide sequence ID" value="NZ_RPFL01000030.1"/>
</dbReference>
<gene>
    <name evidence="8" type="primary">earP</name>
    <name evidence="8" type="ORF">EGK74_10185</name>
</gene>
<keyword evidence="2 8" id="KW-0808">Transferase</keyword>
<dbReference type="InterPro" id="IPR016633">
    <property type="entry name" value="EarP"/>
</dbReference>
<comment type="function">
    <text evidence="3">Protein-arginine rhamnosyltransferase that catalyzes the transfer of a single rhamnose to elongation factor P (EF-P) on 'Lys-32', a modification required for EF-P-dependent rescue of polyproline stalled ribosomes.</text>
</comment>
<dbReference type="Proteomes" id="UP000272412">
    <property type="component" value="Unassembled WGS sequence"/>
</dbReference>
<dbReference type="NCBIfam" id="TIGR03837">
    <property type="entry name" value="efp_Arg_rhamno"/>
    <property type="match status" value="1"/>
</dbReference>
<comment type="caution">
    <text evidence="8">The sequence shown here is derived from an EMBL/GenBank/DDBJ whole genome shotgun (WGS) entry which is preliminary data.</text>
</comment>
<keyword evidence="1" id="KW-0328">Glycosyltransferase</keyword>
<evidence type="ECO:0000313" key="8">
    <source>
        <dbReference type="EMBL" id="RPD84944.1"/>
    </source>
</evidence>
<keyword evidence="8" id="KW-0648">Protein biosynthesis</keyword>
<sequence length="388" mass="44666">MNNEITKLSEKKTCWLFCNVIDNFGDIGVSWRLAQALYHELDWQVHLWVDDVAALQAICPDLPAVPCTYQNIAVHQWALQSANDTPLLPPPHIVIETFACDLPDNVLNIILQHRPLWLNWEYLSAEDSNERLHLLPSVQANGLKKFFWFMGFSDRSGGLIREADFCKRIDFETGLFRQHYGLPNKTADEWLLFGYHNPVWAKWLEMWQQHDQPITLLLAGNQIIDSLKAAQAIPQTALQHAGDTFQTACATLVKVPFVPQQDFDKLLQLSDGLMIRGEDSFVRAQLAAKPFFWHIYPQNEMVHLDKLHAFWQKTAPFYPPNLMAAHQALSDELNGAHELSAEQRLFAWQTLTAHREQWQQSVADWQKFLFSQPTALEKLAKFVSNTLK</sequence>
<proteinExistence type="inferred from homology"/>
<evidence type="ECO:0000256" key="6">
    <source>
        <dbReference type="ARBA" id="ARBA00030025"/>
    </source>
</evidence>
<dbReference type="GO" id="GO:0106361">
    <property type="term" value="F:protein-arginine rhamnosyltransferase activity"/>
    <property type="evidence" value="ECO:0007669"/>
    <property type="project" value="InterPro"/>
</dbReference>
<evidence type="ECO:0000256" key="7">
    <source>
        <dbReference type="ARBA" id="ARBA00048472"/>
    </source>
</evidence>
<accession>A0A3N4MMG5</accession>